<dbReference type="Pfam" id="PF03576">
    <property type="entry name" value="Peptidase_S58"/>
    <property type="match status" value="1"/>
</dbReference>
<dbReference type="GO" id="GO:0004177">
    <property type="term" value="F:aminopeptidase activity"/>
    <property type="evidence" value="ECO:0007669"/>
    <property type="project" value="TreeGrafter"/>
</dbReference>
<dbReference type="PANTHER" id="PTHR36512">
    <property type="entry name" value="D-AMINOPEPTIDASE"/>
    <property type="match status" value="1"/>
</dbReference>
<dbReference type="SUPFAM" id="SSF56266">
    <property type="entry name" value="DmpA/ArgJ-like"/>
    <property type="match status" value="1"/>
</dbReference>
<sequence>MVKRMISSSSTRCRIREAIPGIHLGLFHPGKLNSITDVPGVLVNTHSIIKPKTEKHHEVNTGVTAILPRSDCWKSACYAGIHRFNGAGEMTGSHMIAETGLLASPIIITNTFSVGAGHEGAIRHLLRNTRDANGLSQFFALPVIAETSDAFLNDISTLAVRPEHVIQSIDAANSDPVPEGCTGGGTGMTCHGFKAGTGSASRRIPIPNDFKPLQQNQDHWTLGALVQANYGAMEALRIGGVSVGLKLAKDRKEGGGLKGLPYPTEPFTAGSIIIILATDAPLGPLQLQRLAQRATVGLARVGGNGNNYSGDVFLAFSTATAIPPFRNARGEARPNLPQTLLDEDMNGLFEAAADAVEESIYNSLCMAETTIGPVGRRAEALDLDEVRKLVEPRLL</sequence>
<dbReference type="Proteomes" id="UP001303373">
    <property type="component" value="Chromosome 5"/>
</dbReference>
<comment type="similarity">
    <text evidence="1">Belongs to the peptidase S58 family.</text>
</comment>
<protein>
    <submittedName>
        <fullName evidence="2">Uncharacterized protein</fullName>
    </submittedName>
</protein>
<dbReference type="InterPro" id="IPR016117">
    <property type="entry name" value="ArgJ-like_dom_sf"/>
</dbReference>
<evidence type="ECO:0000313" key="2">
    <source>
        <dbReference type="EMBL" id="WPH00681.1"/>
    </source>
</evidence>
<organism evidence="2 3">
    <name type="scientific">Acrodontium crateriforme</name>
    <dbReference type="NCBI Taxonomy" id="150365"/>
    <lineage>
        <taxon>Eukaryota</taxon>
        <taxon>Fungi</taxon>
        <taxon>Dikarya</taxon>
        <taxon>Ascomycota</taxon>
        <taxon>Pezizomycotina</taxon>
        <taxon>Dothideomycetes</taxon>
        <taxon>Dothideomycetidae</taxon>
        <taxon>Mycosphaerellales</taxon>
        <taxon>Teratosphaeriaceae</taxon>
        <taxon>Acrodontium</taxon>
    </lineage>
</organism>
<gene>
    <name evidence="2" type="ORF">R9X50_00351100</name>
</gene>
<dbReference type="EMBL" id="CP138584">
    <property type="protein sequence ID" value="WPH00681.1"/>
    <property type="molecule type" value="Genomic_DNA"/>
</dbReference>
<keyword evidence="3" id="KW-1185">Reference proteome</keyword>
<accession>A0AAQ3R4A5</accession>
<dbReference type="Gene3D" id="3.60.70.12">
    <property type="entry name" value="L-amino peptidase D-ALA esterase/amidase"/>
    <property type="match status" value="1"/>
</dbReference>
<evidence type="ECO:0000313" key="3">
    <source>
        <dbReference type="Proteomes" id="UP001303373"/>
    </source>
</evidence>
<dbReference type="AlphaFoldDB" id="A0AAQ3R4A5"/>
<name>A0AAQ3R4A5_9PEZI</name>
<dbReference type="InterPro" id="IPR005321">
    <property type="entry name" value="Peptidase_S58_DmpA"/>
</dbReference>
<reference evidence="2 3" key="1">
    <citation type="submission" date="2023-11" db="EMBL/GenBank/DDBJ databases">
        <title>An acidophilic fungus is an integral part of prey digestion in a carnivorous sundew plant.</title>
        <authorList>
            <person name="Tsai I.J."/>
        </authorList>
    </citation>
    <scope>NUCLEOTIDE SEQUENCE [LARGE SCALE GENOMIC DNA]</scope>
    <source>
        <strain evidence="2">169a</strain>
    </source>
</reference>
<proteinExistence type="inferred from homology"/>
<evidence type="ECO:0000256" key="1">
    <source>
        <dbReference type="ARBA" id="ARBA00007068"/>
    </source>
</evidence>
<dbReference type="PANTHER" id="PTHR36512:SF3">
    <property type="entry name" value="BLR5678 PROTEIN"/>
    <property type="match status" value="1"/>
</dbReference>